<keyword evidence="3" id="KW-1185">Reference proteome</keyword>
<accession>A0A6A6CE26</accession>
<organism evidence="2 3">
    <name type="scientific">Zasmidium cellare ATCC 36951</name>
    <dbReference type="NCBI Taxonomy" id="1080233"/>
    <lineage>
        <taxon>Eukaryota</taxon>
        <taxon>Fungi</taxon>
        <taxon>Dikarya</taxon>
        <taxon>Ascomycota</taxon>
        <taxon>Pezizomycotina</taxon>
        <taxon>Dothideomycetes</taxon>
        <taxon>Dothideomycetidae</taxon>
        <taxon>Mycosphaerellales</taxon>
        <taxon>Mycosphaerellaceae</taxon>
        <taxon>Zasmidium</taxon>
    </lineage>
</organism>
<name>A0A6A6CE26_ZASCE</name>
<dbReference type="GeneID" id="54560393"/>
<dbReference type="Proteomes" id="UP000799537">
    <property type="component" value="Unassembled WGS sequence"/>
</dbReference>
<reference evidence="2" key="1">
    <citation type="journal article" date="2020" name="Stud. Mycol.">
        <title>101 Dothideomycetes genomes: a test case for predicting lifestyles and emergence of pathogens.</title>
        <authorList>
            <person name="Haridas S."/>
            <person name="Albert R."/>
            <person name="Binder M."/>
            <person name="Bloem J."/>
            <person name="Labutti K."/>
            <person name="Salamov A."/>
            <person name="Andreopoulos B."/>
            <person name="Baker S."/>
            <person name="Barry K."/>
            <person name="Bills G."/>
            <person name="Bluhm B."/>
            <person name="Cannon C."/>
            <person name="Castanera R."/>
            <person name="Culley D."/>
            <person name="Daum C."/>
            <person name="Ezra D."/>
            <person name="Gonzalez J."/>
            <person name="Henrissat B."/>
            <person name="Kuo A."/>
            <person name="Liang C."/>
            <person name="Lipzen A."/>
            <person name="Lutzoni F."/>
            <person name="Magnuson J."/>
            <person name="Mondo S."/>
            <person name="Nolan M."/>
            <person name="Ohm R."/>
            <person name="Pangilinan J."/>
            <person name="Park H.-J."/>
            <person name="Ramirez L."/>
            <person name="Alfaro M."/>
            <person name="Sun H."/>
            <person name="Tritt A."/>
            <person name="Yoshinaga Y."/>
            <person name="Zwiers L.-H."/>
            <person name="Turgeon B."/>
            <person name="Goodwin S."/>
            <person name="Spatafora J."/>
            <person name="Crous P."/>
            <person name="Grigoriev I."/>
        </authorList>
    </citation>
    <scope>NUCLEOTIDE SEQUENCE</scope>
    <source>
        <strain evidence="2">ATCC 36951</strain>
    </source>
</reference>
<dbReference type="EMBL" id="ML993600">
    <property type="protein sequence ID" value="KAF2165331.1"/>
    <property type="molecule type" value="Genomic_DNA"/>
</dbReference>
<dbReference type="AlphaFoldDB" id="A0A6A6CE26"/>
<dbReference type="PANTHER" id="PTHR38111:SF5">
    <property type="entry name" value="TRANSCRIPTION FACTOR DOMAIN-CONTAINING PROTEIN"/>
    <property type="match status" value="1"/>
</dbReference>
<gene>
    <name evidence="2" type="ORF">M409DRAFT_24181</name>
</gene>
<dbReference type="RefSeq" id="XP_033666220.1">
    <property type="nucleotide sequence ID" value="XM_033807121.1"/>
</dbReference>
<sequence length="448" mass="50243">MVTAFREAPLLFLTTSNASAPTGRNARAQARSESARRTNPAAARYGSFGSFSIDMSPVSRATNVHEENQPKRRKIEHVDDENKRNDGQEQQVASPNASIRILATHFDQRSPPLPPNVNFEDVLKVASFHIRRQAAQIVQMYPHRTLEALRCRQWCLVSSASASLGRSPYLDSAIACVVSKVQQVISGSTSQPKMLFAYTEALHLLRAAVLQPKLQDKADMLAATQLLAIYEMMDFPENVFWTQHVAGAAAMAKVLGSTGGDDSTQAAPMFVEALLNDDEAFFEGQHWRNLLHVITTKPYPDPEMRAETISCFTTLRSIFADSHAAARKDADWSTRFELLSQAHELREQFMLLIVDNKERFLEARKTSTVSRGCDFLGLCLVSVMVLDKLILSLRQNNWYRGTDIEHETQLLCTLMVGLELNTTEFSPGKDLLRAFQRQVNYPSLTYDD</sequence>
<feature type="region of interest" description="Disordered" evidence="1">
    <location>
        <begin position="60"/>
        <end position="94"/>
    </location>
</feature>
<evidence type="ECO:0000313" key="2">
    <source>
        <dbReference type="EMBL" id="KAF2165331.1"/>
    </source>
</evidence>
<proteinExistence type="predicted"/>
<dbReference type="InterPro" id="IPR053178">
    <property type="entry name" value="Osmoadaptation_assoc"/>
</dbReference>
<dbReference type="PANTHER" id="PTHR38111">
    <property type="entry name" value="ZN(2)-C6 FUNGAL-TYPE DOMAIN-CONTAINING PROTEIN-RELATED"/>
    <property type="match status" value="1"/>
</dbReference>
<protein>
    <submittedName>
        <fullName evidence="2">Uncharacterized protein</fullName>
    </submittedName>
</protein>
<feature type="compositionally biased region" description="Basic and acidic residues" evidence="1">
    <location>
        <begin position="63"/>
        <end position="87"/>
    </location>
</feature>
<evidence type="ECO:0000313" key="3">
    <source>
        <dbReference type="Proteomes" id="UP000799537"/>
    </source>
</evidence>
<feature type="region of interest" description="Disordered" evidence="1">
    <location>
        <begin position="16"/>
        <end position="43"/>
    </location>
</feature>
<evidence type="ECO:0000256" key="1">
    <source>
        <dbReference type="SAM" id="MobiDB-lite"/>
    </source>
</evidence>
<dbReference type="OrthoDB" id="5126878at2759"/>